<evidence type="ECO:0000256" key="1">
    <source>
        <dbReference type="SAM" id="Phobius"/>
    </source>
</evidence>
<feature type="transmembrane region" description="Helical" evidence="1">
    <location>
        <begin position="32"/>
        <end position="51"/>
    </location>
</feature>
<dbReference type="InParanoid" id="A0A0C3KWX3"/>
<name>A0A0C3KWX3_PISTI</name>
<keyword evidence="3" id="KW-1185">Reference proteome</keyword>
<gene>
    <name evidence="2" type="ORF">M404DRAFT_18298</name>
</gene>
<dbReference type="HOGENOM" id="CLU_2074126_0_0_1"/>
<dbReference type="EMBL" id="KN831945">
    <property type="protein sequence ID" value="KIO14037.1"/>
    <property type="molecule type" value="Genomic_DNA"/>
</dbReference>
<evidence type="ECO:0000313" key="2">
    <source>
        <dbReference type="EMBL" id="KIO14037.1"/>
    </source>
</evidence>
<feature type="transmembrane region" description="Helical" evidence="1">
    <location>
        <begin position="6"/>
        <end position="25"/>
    </location>
</feature>
<keyword evidence="1" id="KW-1133">Transmembrane helix</keyword>
<accession>A0A0C3KWX3</accession>
<protein>
    <submittedName>
        <fullName evidence="2">Uncharacterized protein</fullName>
    </submittedName>
</protein>
<dbReference type="Proteomes" id="UP000054217">
    <property type="component" value="Unassembled WGS sequence"/>
</dbReference>
<evidence type="ECO:0000313" key="3">
    <source>
        <dbReference type="Proteomes" id="UP000054217"/>
    </source>
</evidence>
<keyword evidence="1" id="KW-0812">Transmembrane</keyword>
<sequence>MPTPALNLAHTTTLVFPIIVLVLINPHTRPKFILVAWVLVLIIVLACTEPIPATTTVVHQVAITRDSAIDAQTQITIGVAPNLAAGATTLLTIRTSKLVGQILPLCHIPRNPRFGLRY</sequence>
<keyword evidence="1" id="KW-0472">Membrane</keyword>
<reference evidence="2 3" key="1">
    <citation type="submission" date="2014-04" db="EMBL/GenBank/DDBJ databases">
        <authorList>
            <consortium name="DOE Joint Genome Institute"/>
            <person name="Kuo A."/>
            <person name="Kohler A."/>
            <person name="Costa M.D."/>
            <person name="Nagy L.G."/>
            <person name="Floudas D."/>
            <person name="Copeland A."/>
            <person name="Barry K.W."/>
            <person name="Cichocki N."/>
            <person name="Veneault-Fourrey C."/>
            <person name="LaButti K."/>
            <person name="Lindquist E.A."/>
            <person name="Lipzen A."/>
            <person name="Lundell T."/>
            <person name="Morin E."/>
            <person name="Murat C."/>
            <person name="Sun H."/>
            <person name="Tunlid A."/>
            <person name="Henrissat B."/>
            <person name="Grigoriev I.V."/>
            <person name="Hibbett D.S."/>
            <person name="Martin F."/>
            <person name="Nordberg H.P."/>
            <person name="Cantor M.N."/>
            <person name="Hua S.X."/>
        </authorList>
    </citation>
    <scope>NUCLEOTIDE SEQUENCE [LARGE SCALE GENOMIC DNA]</scope>
    <source>
        <strain evidence="2 3">Marx 270</strain>
    </source>
</reference>
<dbReference type="AlphaFoldDB" id="A0A0C3KWX3"/>
<organism evidence="2 3">
    <name type="scientific">Pisolithus tinctorius Marx 270</name>
    <dbReference type="NCBI Taxonomy" id="870435"/>
    <lineage>
        <taxon>Eukaryota</taxon>
        <taxon>Fungi</taxon>
        <taxon>Dikarya</taxon>
        <taxon>Basidiomycota</taxon>
        <taxon>Agaricomycotina</taxon>
        <taxon>Agaricomycetes</taxon>
        <taxon>Agaricomycetidae</taxon>
        <taxon>Boletales</taxon>
        <taxon>Sclerodermatineae</taxon>
        <taxon>Pisolithaceae</taxon>
        <taxon>Pisolithus</taxon>
    </lineage>
</organism>
<reference evidence="3" key="2">
    <citation type="submission" date="2015-01" db="EMBL/GenBank/DDBJ databases">
        <title>Evolutionary Origins and Diversification of the Mycorrhizal Mutualists.</title>
        <authorList>
            <consortium name="DOE Joint Genome Institute"/>
            <consortium name="Mycorrhizal Genomics Consortium"/>
            <person name="Kohler A."/>
            <person name="Kuo A."/>
            <person name="Nagy L.G."/>
            <person name="Floudas D."/>
            <person name="Copeland A."/>
            <person name="Barry K.W."/>
            <person name="Cichocki N."/>
            <person name="Veneault-Fourrey C."/>
            <person name="LaButti K."/>
            <person name="Lindquist E.A."/>
            <person name="Lipzen A."/>
            <person name="Lundell T."/>
            <person name="Morin E."/>
            <person name="Murat C."/>
            <person name="Riley R."/>
            <person name="Ohm R."/>
            <person name="Sun H."/>
            <person name="Tunlid A."/>
            <person name="Henrissat B."/>
            <person name="Grigoriev I.V."/>
            <person name="Hibbett D.S."/>
            <person name="Martin F."/>
        </authorList>
    </citation>
    <scope>NUCLEOTIDE SEQUENCE [LARGE SCALE GENOMIC DNA]</scope>
    <source>
        <strain evidence="3">Marx 270</strain>
    </source>
</reference>
<proteinExistence type="predicted"/>